<feature type="domain" description="DUF3295" evidence="2">
    <location>
        <begin position="609"/>
        <end position="707"/>
    </location>
</feature>
<sequence>MESFYTLSSEDDTSDSTTFTTPSPTTHDTSRASYHISDISSFSESLQDAANRAFPNRGRSRYKTVNVCLIRWQEDELEVKASQIQLTSMTCSFLQEFDDEDNLFIVYYGGHGTINQSRQSQWRCSRSPGSPFVDWSAIQALFATAVSDVLVLLDCCAAASSAQSSGKNVMEAIAACGFETRAPPPGIYSFTNTLIEVFEDWVNKPSFSAAMLHTEILFVLKQKRPERGRDGRRLEWCSTPIHLVYTSNPKSPGVELCCLKSAKSAQKAKADPISQTPNRSTSYVDSMDLDDDGLSEALSACHDSGKYQIPHVLISIALEEEQADLDAPSCRRWLSNFPALVKYATVEGVYRGNSTLITMSLPVMIWDCLPNNLACSFIGFVNTPNRYSQSFCPSDIRSLYAQMQSSYRHNKSGHIPEQEPILSSRRIPARSKRAEVSTLGWDSSYGSDSPPPGGPVATSSILSPKNFGTNRPSRKFTKAGTFALGGSTGSESDLVELPASKKHVPFREAMKANNLQEEILADEDPFESDDSDSYGDVIDGEESSDWEGSIIESKDALNNDKSFFRRLDSGANRNSPESLISTMLQRDRPMRAFTIPDPGDVAEMVPSGSQPINMSNNKTCGHQAAYSSRKARRNMLTTELTPSLRQNLLREHKQKSRTANAVLKRRHSDIGTLKQHPERVYMSDEAVKDGEYSFLDAGSGEYHSKGW</sequence>
<protein>
    <recommendedName>
        <fullName evidence="2">DUF3295 domain-containing protein</fullName>
    </recommendedName>
</protein>
<keyword evidence="4" id="KW-1185">Reference proteome</keyword>
<name>A0A8H8S5A8_9HELO</name>
<feature type="region of interest" description="Disordered" evidence="1">
    <location>
        <begin position="408"/>
        <end position="482"/>
    </location>
</feature>
<reference evidence="3 4" key="1">
    <citation type="submission" date="2018-05" db="EMBL/GenBank/DDBJ databases">
        <title>Genome sequencing and assembly of the regulated plant pathogen Lachnellula willkommii and related sister species for the development of diagnostic species identification markers.</title>
        <authorList>
            <person name="Giroux E."/>
            <person name="Bilodeau G."/>
        </authorList>
    </citation>
    <scope>NUCLEOTIDE SEQUENCE [LARGE SCALE GENOMIC DNA]</scope>
    <source>
        <strain evidence="3 4">CBS 160.35</strain>
    </source>
</reference>
<evidence type="ECO:0000313" key="3">
    <source>
        <dbReference type="EMBL" id="TVY46959.1"/>
    </source>
</evidence>
<dbReference type="GO" id="GO:0006808">
    <property type="term" value="P:regulation of nitrogen utilization"/>
    <property type="evidence" value="ECO:0007669"/>
    <property type="project" value="TreeGrafter"/>
</dbReference>
<feature type="compositionally biased region" description="Low complexity" evidence="1">
    <location>
        <begin position="15"/>
        <end position="27"/>
    </location>
</feature>
<dbReference type="AlphaFoldDB" id="A0A8H8S5A8"/>
<dbReference type="PANTHER" id="PTHR28014:SF1">
    <property type="entry name" value="NEGATIVE REGULATOR OF RAS-CAMP PATHWAY"/>
    <property type="match status" value="1"/>
</dbReference>
<dbReference type="PANTHER" id="PTHR28014">
    <property type="entry name" value="NEGATIVE REGULATOR OF RAS-CAMP PATHWAY"/>
    <property type="match status" value="1"/>
</dbReference>
<feature type="region of interest" description="Disordered" evidence="1">
    <location>
        <begin position="1"/>
        <end position="31"/>
    </location>
</feature>
<evidence type="ECO:0000256" key="1">
    <source>
        <dbReference type="SAM" id="MobiDB-lite"/>
    </source>
</evidence>
<evidence type="ECO:0000259" key="2">
    <source>
        <dbReference type="Pfam" id="PF11702"/>
    </source>
</evidence>
<dbReference type="GO" id="GO:0000122">
    <property type="term" value="P:negative regulation of transcription by RNA polymerase II"/>
    <property type="evidence" value="ECO:0007669"/>
    <property type="project" value="TreeGrafter"/>
</dbReference>
<organism evidence="3 4">
    <name type="scientific">Lachnellula occidentalis</name>
    <dbReference type="NCBI Taxonomy" id="215460"/>
    <lineage>
        <taxon>Eukaryota</taxon>
        <taxon>Fungi</taxon>
        <taxon>Dikarya</taxon>
        <taxon>Ascomycota</taxon>
        <taxon>Pezizomycotina</taxon>
        <taxon>Leotiomycetes</taxon>
        <taxon>Helotiales</taxon>
        <taxon>Lachnaceae</taxon>
        <taxon>Lachnellula</taxon>
    </lineage>
</organism>
<dbReference type="GO" id="GO:0005737">
    <property type="term" value="C:cytoplasm"/>
    <property type="evidence" value="ECO:0007669"/>
    <property type="project" value="TreeGrafter"/>
</dbReference>
<feature type="domain" description="DUF3295" evidence="2">
    <location>
        <begin position="391"/>
        <end position="589"/>
    </location>
</feature>
<gene>
    <name evidence="3" type="ORF">LOCC1_G003238</name>
</gene>
<dbReference type="InterPro" id="IPR021711">
    <property type="entry name" value="DUF3295"/>
</dbReference>
<accession>A0A8H8S5A8</accession>
<comment type="caution">
    <text evidence="3">The sequence shown here is derived from an EMBL/GenBank/DDBJ whole genome shotgun (WGS) entry which is preliminary data.</text>
</comment>
<dbReference type="InterPro" id="IPR053043">
    <property type="entry name" value="Ras-cAMP_regulatory"/>
</dbReference>
<feature type="compositionally biased region" description="Polar residues" evidence="1">
    <location>
        <begin position="457"/>
        <end position="471"/>
    </location>
</feature>
<proteinExistence type="predicted"/>
<dbReference type="OrthoDB" id="4760831at2759"/>
<dbReference type="Pfam" id="PF11702">
    <property type="entry name" value="DUF3295"/>
    <property type="match status" value="2"/>
</dbReference>
<dbReference type="Proteomes" id="UP000443090">
    <property type="component" value="Unassembled WGS sequence"/>
</dbReference>
<dbReference type="GO" id="GO:0031930">
    <property type="term" value="P:mitochondria-nucleus signaling pathway"/>
    <property type="evidence" value="ECO:0007669"/>
    <property type="project" value="TreeGrafter"/>
</dbReference>
<dbReference type="EMBL" id="QGMI01000118">
    <property type="protein sequence ID" value="TVY46959.1"/>
    <property type="molecule type" value="Genomic_DNA"/>
</dbReference>
<evidence type="ECO:0000313" key="4">
    <source>
        <dbReference type="Proteomes" id="UP000443090"/>
    </source>
</evidence>